<dbReference type="AlphaFoldDB" id="A0A840GCG8"/>
<protein>
    <recommendedName>
        <fullName evidence="4">Flagellar hook-length control protein FliK</fullName>
    </recommendedName>
</protein>
<evidence type="ECO:0000313" key="2">
    <source>
        <dbReference type="EMBL" id="MBB4246282.1"/>
    </source>
</evidence>
<evidence type="ECO:0000313" key="3">
    <source>
        <dbReference type="Proteomes" id="UP000587070"/>
    </source>
</evidence>
<dbReference type="Proteomes" id="UP000587070">
    <property type="component" value="Unassembled WGS sequence"/>
</dbReference>
<organism evidence="2 3">
    <name type="scientific">Rhodocyclus tenuis</name>
    <name type="common">Rhodospirillum tenue</name>
    <dbReference type="NCBI Taxonomy" id="1066"/>
    <lineage>
        <taxon>Bacteria</taxon>
        <taxon>Pseudomonadati</taxon>
        <taxon>Pseudomonadota</taxon>
        <taxon>Betaproteobacteria</taxon>
        <taxon>Rhodocyclales</taxon>
        <taxon>Rhodocyclaceae</taxon>
        <taxon>Rhodocyclus</taxon>
    </lineage>
</organism>
<proteinExistence type="predicted"/>
<name>A0A840GCG8_RHOTE</name>
<accession>A0A840GCG8</accession>
<sequence length="368" mass="35329">MDSASVQATSLPGNALAAAQAAAAFASSSAASAALLAAAGAPPASVPKSLAEWLASAAASTVVSLGASVSLPQLYKASGLLDSPSWLDAIIGSTSPPAFDAALPGSAAERLQNNLALALGLDVNAGGGARTVTTTLDSPPPATAAAVAGVLANSAPTVAAAEQQALNDLLAAVMQASAGSSPVLLAGQGNGAASSGGDIGSGRAETAFPSPQALARTAGETLRDNSAAEAFEAAVTATSAAATVTAPLTNDSSPSQPAARASAQLATSAIPARASATSAVPLTATATPTSAAVDAVDIRLQSLRVSAPTRAVPTVDADPIRAAAIAAFQVNAAIQRLSSDNAGGAKAPASVRATPLAPVERIQAVRAL</sequence>
<comment type="caution">
    <text evidence="2">The sequence shown here is derived from an EMBL/GenBank/DDBJ whole genome shotgun (WGS) entry which is preliminary data.</text>
</comment>
<gene>
    <name evidence="2" type="ORF">GGD90_000639</name>
</gene>
<dbReference type="RefSeq" id="WP_153115828.1">
    <property type="nucleotide sequence ID" value="NZ_JACIGE010000002.1"/>
</dbReference>
<feature type="chain" id="PRO_5032660659" description="Flagellar hook-length control protein FliK" evidence="1">
    <location>
        <begin position="34"/>
        <end position="368"/>
    </location>
</feature>
<evidence type="ECO:0000256" key="1">
    <source>
        <dbReference type="SAM" id="SignalP"/>
    </source>
</evidence>
<keyword evidence="1" id="KW-0732">Signal</keyword>
<evidence type="ECO:0008006" key="4">
    <source>
        <dbReference type="Google" id="ProtNLM"/>
    </source>
</evidence>
<dbReference type="EMBL" id="JACIGE010000002">
    <property type="protein sequence ID" value="MBB4246282.1"/>
    <property type="molecule type" value="Genomic_DNA"/>
</dbReference>
<reference evidence="2 3" key="1">
    <citation type="submission" date="2020-08" db="EMBL/GenBank/DDBJ databases">
        <title>Genome sequencing of Purple Non-Sulfur Bacteria from various extreme environments.</title>
        <authorList>
            <person name="Mayer M."/>
        </authorList>
    </citation>
    <scope>NUCLEOTIDE SEQUENCE [LARGE SCALE GENOMIC DNA]</scope>
    <source>
        <strain evidence="2 3">2761</strain>
    </source>
</reference>
<keyword evidence="3" id="KW-1185">Reference proteome</keyword>
<feature type="signal peptide" evidence="1">
    <location>
        <begin position="1"/>
        <end position="33"/>
    </location>
</feature>